<reference evidence="3 4" key="1">
    <citation type="submission" date="2013-06" db="EMBL/GenBank/DDBJ databases">
        <authorList>
            <person name="Weinstock G."/>
            <person name="Sodergren E."/>
            <person name="Clifton S."/>
            <person name="Fulton L."/>
            <person name="Fulton B."/>
            <person name="Courtney L."/>
            <person name="Fronick C."/>
            <person name="Harrison M."/>
            <person name="Strong C."/>
            <person name="Farmer C."/>
            <person name="Delahaunty K."/>
            <person name="Markovic C."/>
            <person name="Hall O."/>
            <person name="Minx P."/>
            <person name="Tomlinson C."/>
            <person name="Mitreva M."/>
            <person name="Nelson J."/>
            <person name="Hou S."/>
            <person name="Wollam A."/>
            <person name="Pepin K.H."/>
            <person name="Johnson M."/>
            <person name="Bhonagiri V."/>
            <person name="Nash W.E."/>
            <person name="Warren W."/>
            <person name="Chinwalla A."/>
            <person name="Mardis E.R."/>
            <person name="Wilson R.K."/>
        </authorList>
    </citation>
    <scope>NUCLEOTIDE SEQUENCE [LARGE SCALE GENOMIC DNA]</scope>
    <source>
        <strain evidence="3 4">ATCC 51271</strain>
    </source>
</reference>
<dbReference type="Proteomes" id="UP000018227">
    <property type="component" value="Unassembled WGS sequence"/>
</dbReference>
<evidence type="ECO:0000259" key="2">
    <source>
        <dbReference type="Pfam" id="PF21832"/>
    </source>
</evidence>
<gene>
    <name evidence="3" type="ORF">GCWU0000282_003262</name>
</gene>
<dbReference type="HOGENOM" id="CLU_996921_0_0_9"/>
<dbReference type="EMBL" id="ACIL03000021">
    <property type="protein sequence ID" value="ESL01701.1"/>
    <property type="molecule type" value="Genomic_DNA"/>
</dbReference>
<feature type="transmembrane region" description="Helical" evidence="1">
    <location>
        <begin position="80"/>
        <end position="105"/>
    </location>
</feature>
<evidence type="ECO:0000313" key="3">
    <source>
        <dbReference type="EMBL" id="ESL01701.1"/>
    </source>
</evidence>
<organism evidence="3 4">
    <name type="scientific">Catonella morbi ATCC 51271</name>
    <dbReference type="NCBI Taxonomy" id="592026"/>
    <lineage>
        <taxon>Bacteria</taxon>
        <taxon>Bacillati</taxon>
        <taxon>Bacillota</taxon>
        <taxon>Clostridia</taxon>
        <taxon>Lachnospirales</taxon>
        <taxon>Lachnospiraceae</taxon>
        <taxon>Catonella</taxon>
    </lineage>
</organism>
<keyword evidence="1" id="KW-0472">Membrane</keyword>
<dbReference type="RefSeq" id="WP_023356100.1">
    <property type="nucleotide sequence ID" value="NZ_KI535371.1"/>
</dbReference>
<feature type="domain" description="DUF6892" evidence="2">
    <location>
        <begin position="143"/>
        <end position="277"/>
    </location>
</feature>
<evidence type="ECO:0000313" key="4">
    <source>
        <dbReference type="Proteomes" id="UP000018227"/>
    </source>
</evidence>
<comment type="caution">
    <text evidence="3">The sequence shown here is derived from an EMBL/GenBank/DDBJ whole genome shotgun (WGS) entry which is preliminary data.</text>
</comment>
<accession>V2Y1Y1</accession>
<protein>
    <recommendedName>
        <fullName evidence="2">DUF6892 domain-containing protein</fullName>
    </recommendedName>
</protein>
<dbReference type="Pfam" id="PF21832">
    <property type="entry name" value="DUF6892"/>
    <property type="match status" value="1"/>
</dbReference>
<feature type="transmembrane region" description="Helical" evidence="1">
    <location>
        <begin position="36"/>
        <end position="60"/>
    </location>
</feature>
<dbReference type="eggNOG" id="COG5620">
    <property type="taxonomic scope" value="Bacteria"/>
</dbReference>
<dbReference type="AlphaFoldDB" id="V2Y1Y1"/>
<dbReference type="OrthoDB" id="355909at2"/>
<proteinExistence type="predicted"/>
<evidence type="ECO:0000256" key="1">
    <source>
        <dbReference type="SAM" id="Phobius"/>
    </source>
</evidence>
<sequence>MTKEERAKKWFCNIPDAESISLETKMNICDKAAKRMIIIFFLLLAAECILLFILSDGKIFDLLADFLNSISDGSPTRNHYIVMALAGGIACLHIIALPLIVVLIYKNKCLQAEAAKAIDIMKNTDTGGQNMTNFTQNSTEDFLHFDNLNFKLAIVQTLMYDLNLLEPSFDIYDFADQYKDEEIDTESYTIIEPALNYFRNLPIPKKFAPQVETIYMDGGNEVYMNIIPQWDGEDGCFDLNEVTLTELRQFPNLKNATILSSNFDKIKETFDAANIEVELL</sequence>
<keyword evidence="4" id="KW-1185">Reference proteome</keyword>
<name>V2Y1Y1_9FIRM</name>
<keyword evidence="1" id="KW-0812">Transmembrane</keyword>
<dbReference type="InterPro" id="IPR054187">
    <property type="entry name" value="DUF6892"/>
</dbReference>
<keyword evidence="1" id="KW-1133">Transmembrane helix</keyword>